<dbReference type="AlphaFoldDB" id="A0A0G0FGJ3"/>
<dbReference type="GO" id="GO:0010038">
    <property type="term" value="P:response to metal ion"/>
    <property type="evidence" value="ECO:0007669"/>
    <property type="project" value="InterPro"/>
</dbReference>
<dbReference type="Gene3D" id="3.30.70.120">
    <property type="match status" value="1"/>
</dbReference>
<dbReference type="GO" id="GO:0005507">
    <property type="term" value="F:copper ion binding"/>
    <property type="evidence" value="ECO:0007669"/>
    <property type="project" value="TreeGrafter"/>
</dbReference>
<sequence length="141" mass="16344">MARALAWGARGRTFKSCRPDIYLIKIIMKFTQDSDHMIVVYVTCESVEQAEQIGEHIMKKKLCACVNIYKDMQPMFFWPPKTGNIDKSKEVVLLLKSVKSKYDDIEKEITKIHTYDVPCIFAIPVMAVADGYWEWLNGEME</sequence>
<dbReference type="Pfam" id="PF03091">
    <property type="entry name" value="CutA1"/>
    <property type="match status" value="1"/>
</dbReference>
<gene>
    <name evidence="2" type="ORF">US29_C0014G0003</name>
</gene>
<reference evidence="2 3" key="1">
    <citation type="journal article" date="2015" name="Nature">
        <title>rRNA introns, odd ribosomes, and small enigmatic genomes across a large radiation of phyla.</title>
        <authorList>
            <person name="Brown C.T."/>
            <person name="Hug L.A."/>
            <person name="Thomas B.C."/>
            <person name="Sharon I."/>
            <person name="Castelle C.J."/>
            <person name="Singh A."/>
            <person name="Wilkins M.J."/>
            <person name="Williams K.H."/>
            <person name="Banfield J.F."/>
        </authorList>
    </citation>
    <scope>NUCLEOTIDE SEQUENCE [LARGE SCALE GENOMIC DNA]</scope>
</reference>
<dbReference type="PANTHER" id="PTHR23419:SF8">
    <property type="entry name" value="FI09726P"/>
    <property type="match status" value="1"/>
</dbReference>
<protein>
    <submittedName>
        <fullName evidence="2">CutA1 divalent ion tolerance protein</fullName>
    </submittedName>
</protein>
<dbReference type="AntiFam" id="ANF00013">
    <property type="entry name" value="tRNA translation"/>
</dbReference>
<name>A0A0G0FGJ3_9BACT</name>
<accession>A0A0G0FGJ3</accession>
<dbReference type="InterPro" id="IPR004323">
    <property type="entry name" value="Ion_tolerance_CutA"/>
</dbReference>
<evidence type="ECO:0000313" key="2">
    <source>
        <dbReference type="EMBL" id="KKQ16972.1"/>
    </source>
</evidence>
<dbReference type="EMBL" id="LBSK01000014">
    <property type="protein sequence ID" value="KKQ16972.1"/>
    <property type="molecule type" value="Genomic_DNA"/>
</dbReference>
<dbReference type="InterPro" id="IPR011322">
    <property type="entry name" value="N-reg_PII-like_a/b"/>
</dbReference>
<organism evidence="2 3">
    <name type="scientific">candidate division WS6 bacterium GW2011_GWF1_36_8</name>
    <dbReference type="NCBI Taxonomy" id="1619098"/>
    <lineage>
        <taxon>Bacteria</taxon>
        <taxon>Candidatus Dojkabacteria</taxon>
    </lineage>
</organism>
<dbReference type="Proteomes" id="UP000033886">
    <property type="component" value="Unassembled WGS sequence"/>
</dbReference>
<dbReference type="PANTHER" id="PTHR23419">
    <property type="entry name" value="DIVALENT CATION TOLERANCE CUTA-RELATED"/>
    <property type="match status" value="1"/>
</dbReference>
<proteinExistence type="inferred from homology"/>
<evidence type="ECO:0000256" key="1">
    <source>
        <dbReference type="ARBA" id="ARBA00010169"/>
    </source>
</evidence>
<dbReference type="InterPro" id="IPR015867">
    <property type="entry name" value="N-reg_PII/ATP_PRibTrfase_C"/>
</dbReference>
<comment type="similarity">
    <text evidence="1">Belongs to the CutA family.</text>
</comment>
<dbReference type="SUPFAM" id="SSF54913">
    <property type="entry name" value="GlnB-like"/>
    <property type="match status" value="1"/>
</dbReference>
<comment type="caution">
    <text evidence="2">The sequence shown here is derived from an EMBL/GenBank/DDBJ whole genome shotgun (WGS) entry which is preliminary data.</text>
</comment>
<evidence type="ECO:0000313" key="3">
    <source>
        <dbReference type="Proteomes" id="UP000033886"/>
    </source>
</evidence>